<accession>A0A2P2MFP8</accession>
<proteinExistence type="predicted"/>
<dbReference type="AlphaFoldDB" id="A0A2P2MFP8"/>
<dbReference type="GO" id="GO:0016787">
    <property type="term" value="F:hydrolase activity"/>
    <property type="evidence" value="ECO:0007669"/>
    <property type="project" value="UniProtKB-KW"/>
</dbReference>
<organism evidence="1">
    <name type="scientific">Rhizophora mucronata</name>
    <name type="common">Asiatic mangrove</name>
    <dbReference type="NCBI Taxonomy" id="61149"/>
    <lineage>
        <taxon>Eukaryota</taxon>
        <taxon>Viridiplantae</taxon>
        <taxon>Streptophyta</taxon>
        <taxon>Embryophyta</taxon>
        <taxon>Tracheophyta</taxon>
        <taxon>Spermatophyta</taxon>
        <taxon>Magnoliopsida</taxon>
        <taxon>eudicotyledons</taxon>
        <taxon>Gunneridae</taxon>
        <taxon>Pentapetalae</taxon>
        <taxon>rosids</taxon>
        <taxon>fabids</taxon>
        <taxon>Malpighiales</taxon>
        <taxon>Rhizophoraceae</taxon>
        <taxon>Rhizophora</taxon>
    </lineage>
</organism>
<sequence length="28" mass="3107">MTSTNARKGLKTWGMEIVRHLNSPFSGS</sequence>
<keyword evidence="1" id="KW-0378">Hydrolase</keyword>
<reference evidence="1" key="1">
    <citation type="submission" date="2018-02" db="EMBL/GenBank/DDBJ databases">
        <title>Rhizophora mucronata_Transcriptome.</title>
        <authorList>
            <person name="Meera S.P."/>
            <person name="Sreeshan A."/>
            <person name="Augustine A."/>
        </authorList>
    </citation>
    <scope>NUCLEOTIDE SEQUENCE</scope>
    <source>
        <tissue evidence="1">Leaf</tissue>
    </source>
</reference>
<protein>
    <submittedName>
        <fullName evidence="1">Ubiquitin carboxyl-terminal hydrolase 12 isoform X2</fullName>
    </submittedName>
</protein>
<name>A0A2P2MFP8_RHIMU</name>
<dbReference type="EMBL" id="GGEC01048543">
    <property type="protein sequence ID" value="MBX29027.1"/>
    <property type="molecule type" value="Transcribed_RNA"/>
</dbReference>
<evidence type="ECO:0000313" key="1">
    <source>
        <dbReference type="EMBL" id="MBX29027.1"/>
    </source>
</evidence>